<evidence type="ECO:0000313" key="1">
    <source>
        <dbReference type="EMBL" id="GAG96606.1"/>
    </source>
</evidence>
<organism evidence="1">
    <name type="scientific">marine sediment metagenome</name>
    <dbReference type="NCBI Taxonomy" id="412755"/>
    <lineage>
        <taxon>unclassified sequences</taxon>
        <taxon>metagenomes</taxon>
        <taxon>ecological metagenomes</taxon>
    </lineage>
</organism>
<proteinExistence type="predicted"/>
<protein>
    <recommendedName>
        <fullName evidence="2">IS110 family transposase</fullName>
    </recommendedName>
</protein>
<reference evidence="1" key="1">
    <citation type="journal article" date="2014" name="Front. Microbiol.">
        <title>High frequency of phylogenetically diverse reductive dehalogenase-homologous genes in deep subseafloor sedimentary metagenomes.</title>
        <authorList>
            <person name="Kawai M."/>
            <person name="Futagami T."/>
            <person name="Toyoda A."/>
            <person name="Takaki Y."/>
            <person name="Nishi S."/>
            <person name="Hori S."/>
            <person name="Arai W."/>
            <person name="Tsubouchi T."/>
            <person name="Morono Y."/>
            <person name="Uchiyama I."/>
            <person name="Ito T."/>
            <person name="Fujiyama A."/>
            <person name="Inagaki F."/>
            <person name="Takami H."/>
        </authorList>
    </citation>
    <scope>NUCLEOTIDE SEQUENCE</scope>
    <source>
        <strain evidence="1">Expedition CK06-06</strain>
    </source>
</reference>
<name>X1DJL1_9ZZZZ</name>
<feature type="non-terminal residue" evidence="1">
    <location>
        <position position="1"/>
    </location>
</feature>
<dbReference type="AlphaFoldDB" id="X1DJL1"/>
<comment type="caution">
    <text evidence="1">The sequence shown here is derived from an EMBL/GenBank/DDBJ whole genome shotgun (WGS) entry which is preliminary data.</text>
</comment>
<dbReference type="EMBL" id="BART01023776">
    <property type="protein sequence ID" value="GAG96606.1"/>
    <property type="molecule type" value="Genomic_DNA"/>
</dbReference>
<sequence length="37" mass="3920">GINIAAVAMANKMARTVYALLSKGEKYNITHVAIKSA</sequence>
<evidence type="ECO:0008006" key="2">
    <source>
        <dbReference type="Google" id="ProtNLM"/>
    </source>
</evidence>
<accession>X1DJL1</accession>
<gene>
    <name evidence="1" type="ORF">S01H4_43150</name>
</gene>